<evidence type="ECO:0000256" key="1">
    <source>
        <dbReference type="SAM" id="Coils"/>
    </source>
</evidence>
<comment type="caution">
    <text evidence="3">The sequence shown here is derived from an EMBL/GenBank/DDBJ whole genome shotgun (WGS) entry which is preliminary data.</text>
</comment>
<keyword evidence="1" id="KW-0175">Coiled coil</keyword>
<reference evidence="3 4" key="1">
    <citation type="submission" date="2022-05" db="EMBL/GenBank/DDBJ databases">
        <authorList>
            <consortium name="Genoscope - CEA"/>
            <person name="William W."/>
        </authorList>
    </citation>
    <scope>NUCLEOTIDE SEQUENCE [LARGE SCALE GENOMIC DNA]</scope>
</reference>
<evidence type="ECO:0008006" key="5">
    <source>
        <dbReference type="Google" id="ProtNLM"/>
    </source>
</evidence>
<name>A0AAU9W7P6_9CNID</name>
<dbReference type="AlphaFoldDB" id="A0AAU9W7P6"/>
<protein>
    <recommendedName>
        <fullName evidence="5">Gag protein</fullName>
    </recommendedName>
</protein>
<evidence type="ECO:0000256" key="2">
    <source>
        <dbReference type="SAM" id="MobiDB-lite"/>
    </source>
</evidence>
<dbReference type="EMBL" id="CALNXJ010000007">
    <property type="protein sequence ID" value="CAH3044841.1"/>
    <property type="molecule type" value="Genomic_DNA"/>
</dbReference>
<feature type="compositionally biased region" description="Basic and acidic residues" evidence="2">
    <location>
        <begin position="101"/>
        <end position="110"/>
    </location>
</feature>
<evidence type="ECO:0000313" key="3">
    <source>
        <dbReference type="EMBL" id="CAH3044841.1"/>
    </source>
</evidence>
<feature type="compositionally biased region" description="Basic residues" evidence="2">
    <location>
        <begin position="91"/>
        <end position="100"/>
    </location>
</feature>
<evidence type="ECO:0000313" key="4">
    <source>
        <dbReference type="Proteomes" id="UP001159428"/>
    </source>
</evidence>
<keyword evidence="4" id="KW-1185">Reference proteome</keyword>
<proteinExistence type="predicted"/>
<feature type="region of interest" description="Disordered" evidence="2">
    <location>
        <begin position="87"/>
        <end position="110"/>
    </location>
</feature>
<sequence>MFYGRIRDVLHQCEYDPVIPKVLEAETLKFGLTNTKIIEKVYALQKDADASRVLDTARAEEQAQTLIREVEKIRRDYNLVETKSAEELRQQKKSFSKKSKTSSDGRTKNQYDCKICGRKQCPAYGKECKKKGQFAKQCHSKAIANASSK</sequence>
<organism evidence="3 4">
    <name type="scientific">Pocillopora meandrina</name>
    <dbReference type="NCBI Taxonomy" id="46732"/>
    <lineage>
        <taxon>Eukaryota</taxon>
        <taxon>Metazoa</taxon>
        <taxon>Cnidaria</taxon>
        <taxon>Anthozoa</taxon>
        <taxon>Hexacorallia</taxon>
        <taxon>Scleractinia</taxon>
        <taxon>Astrocoeniina</taxon>
        <taxon>Pocilloporidae</taxon>
        <taxon>Pocillopora</taxon>
    </lineage>
</organism>
<gene>
    <name evidence="3" type="ORF">PMEA_00031427</name>
</gene>
<dbReference type="Proteomes" id="UP001159428">
    <property type="component" value="Unassembled WGS sequence"/>
</dbReference>
<accession>A0AAU9W7P6</accession>
<feature type="coiled-coil region" evidence="1">
    <location>
        <begin position="56"/>
        <end position="83"/>
    </location>
</feature>